<proteinExistence type="predicted"/>
<protein>
    <submittedName>
        <fullName evidence="2">HD-GYP domain (HD superfamily hydrolase)</fullName>
    </submittedName>
</protein>
<reference evidence="2" key="1">
    <citation type="submission" date="2018-06" db="EMBL/GenBank/DDBJ databases">
        <authorList>
            <person name="Zhirakovskaya E."/>
        </authorList>
    </citation>
    <scope>NUCLEOTIDE SEQUENCE</scope>
</reference>
<dbReference type="PROSITE" id="PS51833">
    <property type="entry name" value="HDOD"/>
    <property type="match status" value="1"/>
</dbReference>
<evidence type="ECO:0000259" key="1">
    <source>
        <dbReference type="PROSITE" id="PS51833"/>
    </source>
</evidence>
<accession>A0A3B1BEA3</accession>
<dbReference type="InterPro" id="IPR052340">
    <property type="entry name" value="RNase_Y/CdgJ"/>
</dbReference>
<organism evidence="2">
    <name type="scientific">hydrothermal vent metagenome</name>
    <dbReference type="NCBI Taxonomy" id="652676"/>
    <lineage>
        <taxon>unclassified sequences</taxon>
        <taxon>metagenomes</taxon>
        <taxon>ecological metagenomes</taxon>
    </lineage>
</organism>
<feature type="domain" description="HDOD" evidence="1">
    <location>
        <begin position="23"/>
        <end position="210"/>
    </location>
</feature>
<name>A0A3B1BEA3_9ZZZZ</name>
<dbReference type="AlphaFoldDB" id="A0A3B1BEA3"/>
<gene>
    <name evidence="2" type="ORF">MNBD_GAMMA24-2291</name>
</gene>
<dbReference type="Gene3D" id="1.10.3210.10">
    <property type="entry name" value="Hypothetical protein af1432"/>
    <property type="match status" value="1"/>
</dbReference>
<dbReference type="InterPro" id="IPR013976">
    <property type="entry name" value="HDOD"/>
</dbReference>
<dbReference type="Pfam" id="PF08668">
    <property type="entry name" value="HDOD"/>
    <property type="match status" value="1"/>
</dbReference>
<keyword evidence="2" id="KW-0378">Hydrolase</keyword>
<dbReference type="PANTHER" id="PTHR33525:SF3">
    <property type="entry name" value="RIBONUCLEASE Y"/>
    <property type="match status" value="1"/>
</dbReference>
<evidence type="ECO:0000313" key="2">
    <source>
        <dbReference type="EMBL" id="VAX14452.1"/>
    </source>
</evidence>
<dbReference type="PANTHER" id="PTHR33525">
    <property type="match status" value="1"/>
</dbReference>
<dbReference type="EMBL" id="UOFZ01000175">
    <property type="protein sequence ID" value="VAX14452.1"/>
    <property type="molecule type" value="Genomic_DNA"/>
</dbReference>
<dbReference type="SUPFAM" id="SSF109604">
    <property type="entry name" value="HD-domain/PDEase-like"/>
    <property type="match status" value="1"/>
</dbReference>
<dbReference type="GO" id="GO:0016787">
    <property type="term" value="F:hydrolase activity"/>
    <property type="evidence" value="ECO:0007669"/>
    <property type="project" value="UniProtKB-KW"/>
</dbReference>
<sequence>MSSVESSFLSGLFDDLEKDRLVLPTLPEVALKVRDTLEDENSSMMDVAHVITNDAALSARLIQISNSPLLRASRLIETVEAAVTRMGSNMVRNLVTSIAMEQMFQATTDATDTRLRAVWENSTQIAAIASALSIPQANLQADQALLAGLVHDIGILPILSRAEDYPDLLDNEKALDHIITHAHVKIGEAILRTWNFSAELVNVAAEHENLSRCHEGPPDYVDLVIVANMQDAYGTDRPYAQVDWASIPAFEKLGMETDISAVDMDEVNSKIEMVKTALSG</sequence>